<keyword evidence="5" id="KW-0963">Cytoplasm</keyword>
<evidence type="ECO:0000259" key="7">
    <source>
        <dbReference type="Pfam" id="PF08244"/>
    </source>
</evidence>
<dbReference type="InterPro" id="IPR013320">
    <property type="entry name" value="ConA-like_dom_sf"/>
</dbReference>
<dbReference type="CDD" id="cd18623">
    <property type="entry name" value="GH32_ScrB-like"/>
    <property type="match status" value="1"/>
</dbReference>
<evidence type="ECO:0000256" key="4">
    <source>
        <dbReference type="RuleBase" id="RU362110"/>
    </source>
</evidence>
<dbReference type="Gene3D" id="2.60.120.560">
    <property type="entry name" value="Exo-inulinase, domain 1"/>
    <property type="match status" value="1"/>
</dbReference>
<accession>A0A0S2ZPS4</accession>
<dbReference type="PANTHER" id="PTHR43101">
    <property type="entry name" value="BETA-FRUCTOSIDASE"/>
    <property type="match status" value="1"/>
</dbReference>
<dbReference type="RefSeq" id="WP_029492881.1">
    <property type="nucleotide sequence ID" value="NZ_ATKF01000031.1"/>
</dbReference>
<reference evidence="8 9" key="1">
    <citation type="submission" date="2015-11" db="EMBL/GenBank/DDBJ databases">
        <authorList>
            <person name="Zhang Y."/>
            <person name="Guo Z."/>
        </authorList>
    </citation>
    <scope>NUCLEOTIDE SEQUENCE [LARGE SCALE GENOMIC DNA]</scope>
    <source>
        <strain evidence="8 9">ChDC F174</strain>
    </source>
</reference>
<dbReference type="InterPro" id="IPR051214">
    <property type="entry name" value="GH32_Enzymes"/>
</dbReference>
<dbReference type="SUPFAM" id="SSF49899">
    <property type="entry name" value="Concanavalin A-like lectins/glucanases"/>
    <property type="match status" value="1"/>
</dbReference>
<evidence type="ECO:0000256" key="1">
    <source>
        <dbReference type="ARBA" id="ARBA00009902"/>
    </source>
</evidence>
<keyword evidence="3 4" id="KW-0326">Glycosidase</keyword>
<evidence type="ECO:0000313" key="9">
    <source>
        <dbReference type="Proteomes" id="UP000063275"/>
    </source>
</evidence>
<dbReference type="Gene3D" id="2.115.10.20">
    <property type="entry name" value="Glycosyl hydrolase domain, family 43"/>
    <property type="match status" value="1"/>
</dbReference>
<dbReference type="EC" id="3.2.1.26" evidence="4"/>
<dbReference type="PROSITE" id="PS00609">
    <property type="entry name" value="GLYCOSYL_HYDROL_F32"/>
    <property type="match status" value="1"/>
</dbReference>
<dbReference type="NCBIfam" id="TIGR01322">
    <property type="entry name" value="scrB_fam"/>
    <property type="match status" value="1"/>
</dbReference>
<keyword evidence="5" id="KW-0119">Carbohydrate metabolism</keyword>
<comment type="subcellular location">
    <subcellularLocation>
        <location evidence="5">Cytoplasm</location>
    </subcellularLocation>
</comment>
<dbReference type="InterPro" id="IPR023296">
    <property type="entry name" value="Glyco_hydro_beta-prop_sf"/>
</dbReference>
<dbReference type="SUPFAM" id="SSF75005">
    <property type="entry name" value="Arabinanase/levansucrase/invertase"/>
    <property type="match status" value="1"/>
</dbReference>
<proteinExistence type="inferred from homology"/>
<dbReference type="GO" id="GO:0005737">
    <property type="term" value="C:cytoplasm"/>
    <property type="evidence" value="ECO:0007669"/>
    <property type="project" value="UniProtKB-SubCell"/>
</dbReference>
<comment type="function">
    <text evidence="5">Enables the bacterium to metabolize sucrose as a sole carbon source.</text>
</comment>
<evidence type="ECO:0000313" key="8">
    <source>
        <dbReference type="EMBL" id="ALQ40753.1"/>
    </source>
</evidence>
<name>A0A0S2ZPS4_9FUSO</name>
<dbReference type="AlphaFoldDB" id="A0A0S2ZPS4"/>
<evidence type="ECO:0000256" key="2">
    <source>
        <dbReference type="ARBA" id="ARBA00022801"/>
    </source>
</evidence>
<dbReference type="InterPro" id="IPR018053">
    <property type="entry name" value="Glyco_hydro_32_AS"/>
</dbReference>
<gene>
    <name evidence="8" type="ORF">RN87_09490</name>
</gene>
<protein>
    <recommendedName>
        <fullName evidence="4">Sucrose-6-phosphate hydrolase</fullName>
        <ecNumber evidence="4">3.2.1.26</ecNumber>
    </recommendedName>
    <alternativeName>
        <fullName evidence="5">Invertase</fullName>
    </alternativeName>
</protein>
<evidence type="ECO:0000259" key="6">
    <source>
        <dbReference type="Pfam" id="PF00251"/>
    </source>
</evidence>
<dbReference type="Pfam" id="PF00251">
    <property type="entry name" value="Glyco_hydro_32N"/>
    <property type="match status" value="1"/>
</dbReference>
<comment type="similarity">
    <text evidence="1 4">Belongs to the glycosyl hydrolase 32 family.</text>
</comment>
<dbReference type="InterPro" id="IPR013189">
    <property type="entry name" value="Glyco_hydro_32_C"/>
</dbReference>
<dbReference type="InterPro" id="IPR013148">
    <property type="entry name" value="Glyco_hydro_32_N"/>
</dbReference>
<dbReference type="UniPathway" id="UPA00238"/>
<dbReference type="EMBL" id="CP013331">
    <property type="protein sequence ID" value="ALQ40753.1"/>
    <property type="molecule type" value="Genomic_DNA"/>
</dbReference>
<dbReference type="KEGG" id="fhw:RN87_09490"/>
<dbReference type="OrthoDB" id="9759709at2"/>
<evidence type="ECO:0000256" key="3">
    <source>
        <dbReference type="ARBA" id="ARBA00023295"/>
    </source>
</evidence>
<dbReference type="InterPro" id="IPR001362">
    <property type="entry name" value="Glyco_hydro_32"/>
</dbReference>
<dbReference type="PANTHER" id="PTHR43101:SF1">
    <property type="entry name" value="BETA-FRUCTOSIDASE"/>
    <property type="match status" value="1"/>
</dbReference>
<feature type="domain" description="Glycosyl hydrolase family 32 C-terminal" evidence="7">
    <location>
        <begin position="415"/>
        <end position="460"/>
    </location>
</feature>
<sequence>MNREEYFKFIKNSNDLRLKVNSDPYRLHFHLMPPMGWLNDPNGLCVIKGVNHIYFQYTPFSATWGMKLWGHYSTENWIDYKEYDAFLFPDIKEDKDGVYSGSAFVENGEVHYFYTGNVKYTDKEYDYILNGREQNVIELISKDGFNYKNKIVLLKNSDYPKNMSTHVRDPKVFKIENDYFMILGARSKDNKGCAILYKSTDLKKWDYYMEIKSNKYYGYMWECCDLVKVEDVWFLICCPQGIEQDGINFANIYQIGYFPININFKEKTYNLEEFIELDRGFDIYAPQTFIDNKGRTVLIAWMGIPDANYTNNKTIKNGWQHALSIPRILSKKGNKILQQPLPELESLRSNKKVSTDNHIKFLVSTFELIIDIEDSSKFLLTMEDVKLSHKNNIFSLEMNESGEGRDKRAVYLKELKNIQMFVDTSSIEIFINDGEEVFTSRFYPKNKNINVKVFNKGTCTYYDLNNFKIVKE</sequence>
<dbReference type="GO" id="GO:0004564">
    <property type="term" value="F:beta-fructofuranosidase activity"/>
    <property type="evidence" value="ECO:0007669"/>
    <property type="project" value="UniProtKB-EC"/>
</dbReference>
<dbReference type="Proteomes" id="UP000063275">
    <property type="component" value="Chromosome"/>
</dbReference>
<keyword evidence="2 4" id="KW-0378">Hydrolase</keyword>
<dbReference type="Pfam" id="PF08244">
    <property type="entry name" value="Glyco_hydro_32C"/>
    <property type="match status" value="1"/>
</dbReference>
<dbReference type="InterPro" id="IPR006232">
    <property type="entry name" value="Suc6P_hydrolase"/>
</dbReference>
<feature type="domain" description="Glycosyl hydrolase family 32 N-terminal" evidence="6">
    <location>
        <begin position="30"/>
        <end position="340"/>
    </location>
</feature>
<comment type="catalytic activity">
    <reaction evidence="4">
        <text>Hydrolysis of terminal non-reducing beta-D-fructofuranoside residues in beta-D-fructofuranosides.</text>
        <dbReference type="EC" id="3.2.1.26"/>
    </reaction>
</comment>
<dbReference type="SMART" id="SM00640">
    <property type="entry name" value="Glyco_32"/>
    <property type="match status" value="1"/>
</dbReference>
<dbReference type="GO" id="GO:0005985">
    <property type="term" value="P:sucrose metabolic process"/>
    <property type="evidence" value="ECO:0007669"/>
    <property type="project" value="UniProtKB-UniPathway"/>
</dbReference>
<organism evidence="8">
    <name type="scientific">Fusobacterium hwasookii ChDC F174</name>
    <dbReference type="NCBI Taxonomy" id="1307442"/>
    <lineage>
        <taxon>Bacteria</taxon>
        <taxon>Fusobacteriati</taxon>
        <taxon>Fusobacteriota</taxon>
        <taxon>Fusobacteriia</taxon>
        <taxon>Fusobacteriales</taxon>
        <taxon>Fusobacteriaceae</taxon>
        <taxon>Fusobacterium</taxon>
    </lineage>
</organism>
<evidence type="ECO:0000256" key="5">
    <source>
        <dbReference type="RuleBase" id="RU365015"/>
    </source>
</evidence>
<comment type="pathway">
    <text evidence="5">Glycan biosynthesis; sucrose metabolism.</text>
</comment>